<dbReference type="PANTHER" id="PTHR47691">
    <property type="entry name" value="REGULATOR-RELATED"/>
    <property type="match status" value="1"/>
</dbReference>
<dbReference type="SMART" id="SM01043">
    <property type="entry name" value="BTAD"/>
    <property type="match status" value="1"/>
</dbReference>
<evidence type="ECO:0000313" key="7">
    <source>
        <dbReference type="Proteomes" id="UP001596175"/>
    </source>
</evidence>
<sequence length="970" mass="102058">MGIAFRVLGEVGALRDGRPVDVGHARQRCVLAVLLVELGRPVPADELIDRVWADRPPYRARNALSAYVSRLRTLVAAPDVDLARRAAGYVLTADPATVDLHAFRGLVAQARAADRPADAAALADRALALWHGTPLGSFDTPWFAATRTSLEAERLAVQLDRTDAALAAGRHADLLVELADAVRAHPLDERLAGQLMLAQYRSGRQADALASFRAVRARLADELGVDPGAALRAVHQRILTGDAAAPSPSPPTVPAPEPPPEPAPGPAPGPALPRRTTSFVGRRTDLERVTAALAAGPLVTLTGLGGVGKTRLALEAAAGAGGAWLVELAALEDGGPVSEAVATALHLQQRQGSTIEQTVIDYLRERELLLVLDNCEHVLLGAAGLADQVLRHCPAVTVLATSREPLGVEGERIVPLDPLPPPDAQALFVDRARAVRPGFDPAAETPGAVLDVCRRLDGLPLGIELAAARMRAMNAAEVAGRLASPTFVAGGSRAAPTRHQSLDTAVAWSHRLLSGRERALFERLSVFAGGVDLEAAHAACADPGDTEDDTLDLLGALVDKSMVTVDRAAGVTLYRLLETLRRFGRDRLGDDLERVRERHARAVGDLAGRAAAGLVGPDEGQWVERLLRAWDDFRLAVGWAIARQDADLALRLVAGVADFAYWCVGYELAGWAEDALGLPGAAEHPLAPAVSGAAARGAFCLGDFPRAVRLARATGVPDWVEGASRGSQPGDVLGIIDVYEGRGPGGHAHYARQVELARPTGNLVRLSWTLSQLSLSRTFLGATEAALRDAEECLAVARAAGGNPTAVGLGLLCIGRACQDTDPATALAYLDESAATFASVHNRWFSAYARMYAAATHVEHSDVPTATAALLPVLDAWEQLGERSQQWLCLLFSARLLDRLGAEAEVVTLHHALVAAAQPALCSPDRLAELDASLGAVAYEAAARRGAVSDGPAAIALVRTALRRPTAAAV</sequence>
<dbReference type="InterPro" id="IPR058852">
    <property type="entry name" value="HTH_77"/>
</dbReference>
<feature type="DNA-binding region" description="OmpR/PhoB-type" evidence="3">
    <location>
        <begin position="1"/>
        <end position="93"/>
    </location>
</feature>
<protein>
    <submittedName>
        <fullName evidence="6">BTAD domain-containing putative transcriptional regulator</fullName>
    </submittedName>
</protein>
<evidence type="ECO:0000256" key="1">
    <source>
        <dbReference type="ARBA" id="ARBA00005820"/>
    </source>
</evidence>
<dbReference type="InterPro" id="IPR027417">
    <property type="entry name" value="P-loop_NTPase"/>
</dbReference>
<dbReference type="PROSITE" id="PS51755">
    <property type="entry name" value="OMPR_PHOB"/>
    <property type="match status" value="1"/>
</dbReference>
<dbReference type="Pfam" id="PF25872">
    <property type="entry name" value="HTH_77"/>
    <property type="match status" value="1"/>
</dbReference>
<dbReference type="Pfam" id="PF00486">
    <property type="entry name" value="Trans_reg_C"/>
    <property type="match status" value="1"/>
</dbReference>
<proteinExistence type="inferred from homology"/>
<comment type="caution">
    <text evidence="6">The sequence shown here is derived from an EMBL/GenBank/DDBJ whole genome shotgun (WGS) entry which is preliminary data.</text>
</comment>
<dbReference type="Proteomes" id="UP001596175">
    <property type="component" value="Unassembled WGS sequence"/>
</dbReference>
<dbReference type="InterPro" id="IPR016032">
    <property type="entry name" value="Sig_transdc_resp-reg_C-effctor"/>
</dbReference>
<dbReference type="RefSeq" id="WP_378022554.1">
    <property type="nucleotide sequence ID" value="NZ_JBHSKG010000010.1"/>
</dbReference>
<feature type="domain" description="OmpR/PhoB-type" evidence="5">
    <location>
        <begin position="1"/>
        <end position="93"/>
    </location>
</feature>
<evidence type="ECO:0000256" key="3">
    <source>
        <dbReference type="PROSITE-ProRule" id="PRU01091"/>
    </source>
</evidence>
<evidence type="ECO:0000259" key="5">
    <source>
        <dbReference type="PROSITE" id="PS51755"/>
    </source>
</evidence>
<dbReference type="CDD" id="cd15831">
    <property type="entry name" value="BTAD"/>
    <property type="match status" value="1"/>
</dbReference>
<dbReference type="SUPFAM" id="SSF48452">
    <property type="entry name" value="TPR-like"/>
    <property type="match status" value="1"/>
</dbReference>
<gene>
    <name evidence="6" type="ORF">ACFPK1_19305</name>
</gene>
<evidence type="ECO:0000256" key="2">
    <source>
        <dbReference type="ARBA" id="ARBA00023125"/>
    </source>
</evidence>
<evidence type="ECO:0000256" key="4">
    <source>
        <dbReference type="SAM" id="MobiDB-lite"/>
    </source>
</evidence>
<keyword evidence="7" id="KW-1185">Reference proteome</keyword>
<dbReference type="EMBL" id="JBHSKG010000010">
    <property type="protein sequence ID" value="MFC5140394.1"/>
    <property type="molecule type" value="Genomic_DNA"/>
</dbReference>
<dbReference type="Gene3D" id="1.25.40.10">
    <property type="entry name" value="Tetratricopeptide repeat domain"/>
    <property type="match status" value="2"/>
</dbReference>
<dbReference type="InterPro" id="IPR001867">
    <property type="entry name" value="OmpR/PhoB-type_DNA-bd"/>
</dbReference>
<dbReference type="Gene3D" id="3.40.50.300">
    <property type="entry name" value="P-loop containing nucleotide triphosphate hydrolases"/>
    <property type="match status" value="1"/>
</dbReference>
<feature type="compositionally biased region" description="Pro residues" evidence="4">
    <location>
        <begin position="247"/>
        <end position="271"/>
    </location>
</feature>
<organism evidence="6 7">
    <name type="scientific">Actinomycetospora rhizophila</name>
    <dbReference type="NCBI Taxonomy" id="1416876"/>
    <lineage>
        <taxon>Bacteria</taxon>
        <taxon>Bacillati</taxon>
        <taxon>Actinomycetota</taxon>
        <taxon>Actinomycetes</taxon>
        <taxon>Pseudonocardiales</taxon>
        <taxon>Pseudonocardiaceae</taxon>
        <taxon>Actinomycetospora</taxon>
    </lineage>
</organism>
<evidence type="ECO:0000313" key="6">
    <source>
        <dbReference type="EMBL" id="MFC5140394.1"/>
    </source>
</evidence>
<dbReference type="Gene3D" id="1.10.10.10">
    <property type="entry name" value="Winged helix-like DNA-binding domain superfamily/Winged helix DNA-binding domain"/>
    <property type="match status" value="1"/>
</dbReference>
<dbReference type="InterPro" id="IPR036388">
    <property type="entry name" value="WH-like_DNA-bd_sf"/>
</dbReference>
<dbReference type="Pfam" id="PF03704">
    <property type="entry name" value="BTAD"/>
    <property type="match status" value="1"/>
</dbReference>
<keyword evidence="2 3" id="KW-0238">DNA-binding</keyword>
<dbReference type="InterPro" id="IPR011990">
    <property type="entry name" value="TPR-like_helical_dom_sf"/>
</dbReference>
<name>A0ABV9ZJ12_9PSEU</name>
<accession>A0ABV9ZJ12</accession>
<reference evidence="7" key="1">
    <citation type="journal article" date="2019" name="Int. J. Syst. Evol. Microbiol.">
        <title>The Global Catalogue of Microorganisms (GCM) 10K type strain sequencing project: providing services to taxonomists for standard genome sequencing and annotation.</title>
        <authorList>
            <consortium name="The Broad Institute Genomics Platform"/>
            <consortium name="The Broad Institute Genome Sequencing Center for Infectious Disease"/>
            <person name="Wu L."/>
            <person name="Ma J."/>
        </authorList>
    </citation>
    <scope>NUCLEOTIDE SEQUENCE [LARGE SCALE GENOMIC DNA]</scope>
    <source>
        <strain evidence="7">XZYJ18</strain>
    </source>
</reference>
<dbReference type="SUPFAM" id="SSF52540">
    <property type="entry name" value="P-loop containing nucleoside triphosphate hydrolases"/>
    <property type="match status" value="1"/>
</dbReference>
<comment type="similarity">
    <text evidence="1">Belongs to the AfsR/DnrI/RedD regulatory family.</text>
</comment>
<feature type="region of interest" description="Disordered" evidence="4">
    <location>
        <begin position="242"/>
        <end position="276"/>
    </location>
</feature>
<dbReference type="PANTHER" id="PTHR47691:SF3">
    <property type="entry name" value="HTH-TYPE TRANSCRIPTIONAL REGULATOR RV0890C-RELATED"/>
    <property type="match status" value="1"/>
</dbReference>
<dbReference type="PRINTS" id="PR00364">
    <property type="entry name" value="DISEASERSIST"/>
</dbReference>
<dbReference type="SUPFAM" id="SSF46894">
    <property type="entry name" value="C-terminal effector domain of the bipartite response regulators"/>
    <property type="match status" value="1"/>
</dbReference>
<dbReference type="InterPro" id="IPR005158">
    <property type="entry name" value="BTAD"/>
</dbReference>
<dbReference type="SMART" id="SM00862">
    <property type="entry name" value="Trans_reg_C"/>
    <property type="match status" value="1"/>
</dbReference>